<evidence type="ECO:0000256" key="1">
    <source>
        <dbReference type="ARBA" id="ARBA00004141"/>
    </source>
</evidence>
<evidence type="ECO:0000256" key="3">
    <source>
        <dbReference type="ARBA" id="ARBA00022989"/>
    </source>
</evidence>
<dbReference type="PANTHER" id="PTHR11040:SF44">
    <property type="entry name" value="PROTEIN ZNTC-RELATED"/>
    <property type="match status" value="1"/>
</dbReference>
<keyword evidence="7" id="KW-1185">Reference proteome</keyword>
<dbReference type="InterPro" id="IPR003689">
    <property type="entry name" value="ZIP"/>
</dbReference>
<keyword evidence="2 5" id="KW-0812">Transmembrane</keyword>
<comment type="caution">
    <text evidence="6">The sequence shown here is derived from an EMBL/GenBank/DDBJ whole genome shotgun (WGS) entry which is preliminary data.</text>
</comment>
<comment type="subcellular location">
    <subcellularLocation>
        <location evidence="1">Membrane</location>
        <topology evidence="1">Multi-pass membrane protein</topology>
    </subcellularLocation>
</comment>
<feature type="transmembrane region" description="Helical" evidence="5">
    <location>
        <begin position="265"/>
        <end position="283"/>
    </location>
</feature>
<feature type="transmembrane region" description="Helical" evidence="5">
    <location>
        <begin position="92"/>
        <end position="114"/>
    </location>
</feature>
<evidence type="ECO:0000256" key="5">
    <source>
        <dbReference type="SAM" id="Phobius"/>
    </source>
</evidence>
<protein>
    <submittedName>
        <fullName evidence="6">Zip-domain-containing protein</fullName>
    </submittedName>
</protein>
<feature type="transmembrane region" description="Helical" evidence="5">
    <location>
        <begin position="120"/>
        <end position="144"/>
    </location>
</feature>
<feature type="transmembrane region" description="Helical" evidence="5">
    <location>
        <begin position="53"/>
        <end position="72"/>
    </location>
</feature>
<dbReference type="Proteomes" id="UP001396898">
    <property type="component" value="Unassembled WGS sequence"/>
</dbReference>
<name>A0ABR1RV24_9PEZI</name>
<dbReference type="PANTHER" id="PTHR11040">
    <property type="entry name" value="ZINC/IRON TRANSPORTER"/>
    <property type="match status" value="1"/>
</dbReference>
<keyword evidence="4 5" id="KW-0472">Membrane</keyword>
<keyword evidence="3 5" id="KW-1133">Transmembrane helix</keyword>
<dbReference type="Pfam" id="PF02535">
    <property type="entry name" value="Zip"/>
    <property type="match status" value="1"/>
</dbReference>
<proteinExistence type="predicted"/>
<reference evidence="6 7" key="1">
    <citation type="submission" date="2023-01" db="EMBL/GenBank/DDBJ databases">
        <title>Analysis of 21 Apiospora genomes using comparative genomics revels a genus with tremendous synthesis potential of carbohydrate active enzymes and secondary metabolites.</title>
        <authorList>
            <person name="Sorensen T."/>
        </authorList>
    </citation>
    <scope>NUCLEOTIDE SEQUENCE [LARGE SCALE GENOMIC DNA]</scope>
    <source>
        <strain evidence="6 7">CBS 20057</strain>
    </source>
</reference>
<gene>
    <name evidence="6" type="ORF">PG991_007995</name>
</gene>
<organism evidence="6 7">
    <name type="scientific">Apiospora marii</name>
    <dbReference type="NCBI Taxonomy" id="335849"/>
    <lineage>
        <taxon>Eukaryota</taxon>
        <taxon>Fungi</taxon>
        <taxon>Dikarya</taxon>
        <taxon>Ascomycota</taxon>
        <taxon>Pezizomycotina</taxon>
        <taxon>Sordariomycetes</taxon>
        <taxon>Xylariomycetidae</taxon>
        <taxon>Amphisphaeriales</taxon>
        <taxon>Apiosporaceae</taxon>
        <taxon>Apiospora</taxon>
    </lineage>
</organism>
<dbReference type="EMBL" id="JAQQWI010000010">
    <property type="protein sequence ID" value="KAK8018805.1"/>
    <property type="molecule type" value="Genomic_DNA"/>
</dbReference>
<evidence type="ECO:0000313" key="6">
    <source>
        <dbReference type="EMBL" id="KAK8018805.1"/>
    </source>
</evidence>
<evidence type="ECO:0000256" key="2">
    <source>
        <dbReference type="ARBA" id="ARBA00022692"/>
    </source>
</evidence>
<feature type="transmembrane region" description="Helical" evidence="5">
    <location>
        <begin position="192"/>
        <end position="216"/>
    </location>
</feature>
<sequence length="286" mass="30641">MMRVNIPSTTNALFIFIKQFGTGVVISTAFVHLFTHASLMFENKCLGQLDYEATPAAILLAGVFVSFVVEFLSHRFFSRPQESEGQQASSDLINIFVLESGILFHSLLIGITLVVTGDSFFLTLAVVIGFHQLFEGIALGSRIAELGLARLRQMVQVPTESSYGTMSDAEAPLLGGTNNTPTPPGVSTRRKLFLASGFAFVTPLGMVLGMAALHRFNGNDPFTIVALGSLDAFSAGILVWTGVVEMWAKDWLAGGEMADQSNVRTGLGLLGLLSGMTLMGVLGKWA</sequence>
<evidence type="ECO:0000256" key="4">
    <source>
        <dbReference type="ARBA" id="ARBA00023136"/>
    </source>
</evidence>
<evidence type="ECO:0000313" key="7">
    <source>
        <dbReference type="Proteomes" id="UP001396898"/>
    </source>
</evidence>
<accession>A0ABR1RV24</accession>
<feature type="transmembrane region" description="Helical" evidence="5">
    <location>
        <begin position="12"/>
        <end position="33"/>
    </location>
</feature>
<feature type="transmembrane region" description="Helical" evidence="5">
    <location>
        <begin position="222"/>
        <end position="244"/>
    </location>
</feature>